<proteinExistence type="predicted"/>
<keyword evidence="1" id="KW-1185">Reference proteome</keyword>
<reference evidence="1" key="1">
    <citation type="journal article" date="2016" name="Nat. Commun.">
        <title>The channel catfish genome sequence provides insights into the evolution of scale formation in teleosts.</title>
        <authorList>
            <person name="Liu Z."/>
            <person name="Liu S."/>
            <person name="Yao J."/>
            <person name="Bao L."/>
            <person name="Zhang J."/>
            <person name="Li Y."/>
            <person name="Jiang C."/>
            <person name="Sun L."/>
            <person name="Wang R."/>
            <person name="Zhang Y."/>
            <person name="Zhou T."/>
            <person name="Zeng Q."/>
            <person name="Fu Q."/>
            <person name="Gao S."/>
            <person name="Li N."/>
            <person name="Koren S."/>
            <person name="Jiang Y."/>
            <person name="Zimin A."/>
            <person name="Xu P."/>
            <person name="Phillippy A.M."/>
            <person name="Geng X."/>
            <person name="Song L."/>
            <person name="Sun F."/>
            <person name="Li C."/>
            <person name="Wang X."/>
            <person name="Chen A."/>
            <person name="Jin Y."/>
            <person name="Yuan Z."/>
            <person name="Yang Y."/>
            <person name="Tan S."/>
            <person name="Peatman E."/>
            <person name="Lu J."/>
            <person name="Qin Z."/>
            <person name="Dunham R."/>
            <person name="Li Z."/>
            <person name="Sonstegard T."/>
            <person name="Feng J."/>
            <person name="Danzmann R.G."/>
            <person name="Schroeder S."/>
            <person name="Scheffler B."/>
            <person name="Duke M.V."/>
            <person name="Ballard L."/>
            <person name="Kucuktas H."/>
            <person name="Kaltenboeck L."/>
            <person name="Liu H."/>
            <person name="Armbruster J."/>
            <person name="Xie Y."/>
            <person name="Kirby M.L."/>
            <person name="Tian Y."/>
            <person name="Flanagan M.E."/>
            <person name="Mu W."/>
            <person name="Waldbieser G.C."/>
        </authorList>
    </citation>
    <scope>NUCLEOTIDE SEQUENCE [LARGE SCALE GENOMIC DNA]</scope>
    <source>
        <strain evidence="1">SDA103</strain>
    </source>
</reference>
<dbReference type="GeneID" id="124628315"/>
<gene>
    <name evidence="2 3" type="primary">LOC124628315</name>
</gene>
<dbReference type="SUPFAM" id="SSF56219">
    <property type="entry name" value="DNase I-like"/>
    <property type="match status" value="1"/>
</dbReference>
<dbReference type="PANTHER" id="PTHR23227:SF84">
    <property type="entry name" value="ENDONUCLEASE_EXONUCLEASE_PHOSPHATASE DOMAIN-CONTAINING PROTEIN"/>
    <property type="match status" value="1"/>
</dbReference>
<dbReference type="RefSeq" id="XP_053537269.1">
    <property type="nucleotide sequence ID" value="XM_053681294.1"/>
</dbReference>
<organism evidence="1 2">
    <name type="scientific">Ictalurus punctatus</name>
    <name type="common">Channel catfish</name>
    <name type="synonym">Silurus punctatus</name>
    <dbReference type="NCBI Taxonomy" id="7998"/>
    <lineage>
        <taxon>Eukaryota</taxon>
        <taxon>Metazoa</taxon>
        <taxon>Chordata</taxon>
        <taxon>Craniata</taxon>
        <taxon>Vertebrata</taxon>
        <taxon>Euteleostomi</taxon>
        <taxon>Actinopterygii</taxon>
        <taxon>Neopterygii</taxon>
        <taxon>Teleostei</taxon>
        <taxon>Ostariophysi</taxon>
        <taxon>Siluriformes</taxon>
        <taxon>Ictaluridae</taxon>
        <taxon>Ictalurus</taxon>
    </lineage>
</organism>
<reference evidence="2 3" key="2">
    <citation type="submission" date="2025-04" db="UniProtKB">
        <authorList>
            <consortium name="RefSeq"/>
        </authorList>
    </citation>
    <scope>IDENTIFICATION</scope>
    <source>
        <tissue evidence="2 3">Blood</tissue>
    </source>
</reference>
<dbReference type="Proteomes" id="UP000221080">
    <property type="component" value="Chromosome 7"/>
</dbReference>
<name>A0A9F7RIS9_ICTPU</name>
<dbReference type="InterPro" id="IPR027124">
    <property type="entry name" value="Swc5/CFDP1/2"/>
</dbReference>
<dbReference type="RefSeq" id="XP_053537268.1">
    <property type="nucleotide sequence ID" value="XM_053681293.1"/>
</dbReference>
<dbReference type="InterPro" id="IPR036691">
    <property type="entry name" value="Endo/exonu/phosph_ase_sf"/>
</dbReference>
<evidence type="ECO:0000313" key="1">
    <source>
        <dbReference type="Proteomes" id="UP000221080"/>
    </source>
</evidence>
<dbReference type="OrthoDB" id="8958887at2759"/>
<protein>
    <submittedName>
        <fullName evidence="2 3">Craniofacial development protein 2</fullName>
    </submittedName>
</protein>
<dbReference type="AlphaFoldDB" id="A0A9F7RIS9"/>
<dbReference type="KEGG" id="ipu:124628315"/>
<dbReference type="Gene3D" id="3.60.10.10">
    <property type="entry name" value="Endonuclease/exonuclease/phosphatase"/>
    <property type="match status" value="1"/>
</dbReference>
<sequence>MTNPEKVKAKFYEDLHSVISDVPRTDKITILGNFNARVSIDSSAWDGVLAKHRVDHCNSNGLLLLQTCAEHELLITNTVFRLPTRNRTSWMHPRSKHWHIIDYVIVRKRDRQDVRVTKSMCGAEFWTDHRLIMTKLNIRIQPNRRPQGKKAPKRLNITKLKYGKSKQSFKDALGDRLESTSLDSQNVEADWAALRELVYDTATEILGLSTRKIGLMRTAKTLSSC</sequence>
<evidence type="ECO:0000313" key="3">
    <source>
        <dbReference type="RefSeq" id="XP_053537269.1"/>
    </source>
</evidence>
<dbReference type="PANTHER" id="PTHR23227">
    <property type="entry name" value="BUCENTAUR RELATED"/>
    <property type="match status" value="1"/>
</dbReference>
<accession>A0A9F7RIS9</accession>
<evidence type="ECO:0000313" key="2">
    <source>
        <dbReference type="RefSeq" id="XP_053537268.1"/>
    </source>
</evidence>